<dbReference type="InterPro" id="IPR036388">
    <property type="entry name" value="WH-like_DNA-bd_sf"/>
</dbReference>
<evidence type="ECO:0000256" key="4">
    <source>
        <dbReference type="ARBA" id="ARBA00023163"/>
    </source>
</evidence>
<gene>
    <name evidence="6" type="ORF">ESP70_005390</name>
</gene>
<dbReference type="InterPro" id="IPR000847">
    <property type="entry name" value="LysR_HTH_N"/>
</dbReference>
<dbReference type="RefSeq" id="WP_149688264.1">
    <property type="nucleotide sequence ID" value="NZ_SDPQ02000001.1"/>
</dbReference>
<dbReference type="SUPFAM" id="SSF53850">
    <property type="entry name" value="Periplasmic binding protein-like II"/>
    <property type="match status" value="1"/>
</dbReference>
<dbReference type="InterPro" id="IPR036390">
    <property type="entry name" value="WH_DNA-bd_sf"/>
</dbReference>
<evidence type="ECO:0000313" key="7">
    <source>
        <dbReference type="Proteomes" id="UP000380867"/>
    </source>
</evidence>
<dbReference type="AlphaFoldDB" id="A0A5M4FKS0"/>
<dbReference type="EMBL" id="SDPQ02000001">
    <property type="protein sequence ID" value="KAA1400165.1"/>
    <property type="molecule type" value="Genomic_DNA"/>
</dbReference>
<dbReference type="Gene3D" id="3.40.190.10">
    <property type="entry name" value="Periplasmic binding protein-like II"/>
    <property type="match status" value="2"/>
</dbReference>
<keyword evidence="7" id="KW-1185">Reference proteome</keyword>
<dbReference type="Pfam" id="PF03466">
    <property type="entry name" value="LysR_substrate"/>
    <property type="match status" value="1"/>
</dbReference>
<evidence type="ECO:0000259" key="5">
    <source>
        <dbReference type="PROSITE" id="PS50931"/>
    </source>
</evidence>
<dbReference type="SUPFAM" id="SSF46785">
    <property type="entry name" value="Winged helix' DNA-binding domain"/>
    <property type="match status" value="1"/>
</dbReference>
<evidence type="ECO:0000313" key="6">
    <source>
        <dbReference type="EMBL" id="KAA1400165.1"/>
    </source>
</evidence>
<dbReference type="GO" id="GO:0003677">
    <property type="term" value="F:DNA binding"/>
    <property type="evidence" value="ECO:0007669"/>
    <property type="project" value="UniProtKB-KW"/>
</dbReference>
<dbReference type="PRINTS" id="PR00039">
    <property type="entry name" value="HTHLYSR"/>
</dbReference>
<comment type="caution">
    <text evidence="6">The sequence shown here is derived from an EMBL/GenBank/DDBJ whole genome shotgun (WGS) entry which is preliminary data.</text>
</comment>
<feature type="domain" description="HTH lysR-type" evidence="5">
    <location>
        <begin position="1"/>
        <end position="58"/>
    </location>
</feature>
<dbReference type="PANTHER" id="PTHR30346:SF0">
    <property type="entry name" value="HCA OPERON TRANSCRIPTIONAL ACTIVATOR HCAR"/>
    <property type="match status" value="1"/>
</dbReference>
<dbReference type="PANTHER" id="PTHR30346">
    <property type="entry name" value="TRANSCRIPTIONAL DUAL REGULATOR HCAR-RELATED"/>
    <property type="match status" value="1"/>
</dbReference>
<comment type="similarity">
    <text evidence="1">Belongs to the LysR transcriptional regulatory family.</text>
</comment>
<dbReference type="InterPro" id="IPR005119">
    <property type="entry name" value="LysR_subst-bd"/>
</dbReference>
<dbReference type="Pfam" id="PF00126">
    <property type="entry name" value="HTH_1"/>
    <property type="match status" value="1"/>
</dbReference>
<dbReference type="CDD" id="cd08414">
    <property type="entry name" value="PBP2_LTTR_aromatics_like"/>
    <property type="match status" value="1"/>
</dbReference>
<evidence type="ECO:0000256" key="2">
    <source>
        <dbReference type="ARBA" id="ARBA00023015"/>
    </source>
</evidence>
<sequence>MEIRQIECFLAVSESLSFRVAGESLGIGQPAVSGQVARLERELGQRLFERTSRVVRLTPAGQRLVPEARSILASVDRARAAVAVPGEPVSLRLGSSTGLGQRLDLLLETMNRTDPDVSVELGTYATTTRLDRVRSGQLDAAFVRGVETAAGLDVIPVWDDPLLVAMPTTHPAAGEASVDLAALASLPLWLVPRKANAPLVDLVMSACAAAGFEPTFGSRASKLPETLASIGNGGGWTVVYAPHAQQLRHERVAFRPVDPQVTMPTCVALQQGSRSRLLTRLIAACAEVRERADDQQS</sequence>
<dbReference type="GO" id="GO:0032993">
    <property type="term" value="C:protein-DNA complex"/>
    <property type="evidence" value="ECO:0007669"/>
    <property type="project" value="TreeGrafter"/>
</dbReference>
<organism evidence="6 7">
    <name type="scientific">Aeromicrobium ginsengisoli</name>
    <dbReference type="NCBI Taxonomy" id="363867"/>
    <lineage>
        <taxon>Bacteria</taxon>
        <taxon>Bacillati</taxon>
        <taxon>Actinomycetota</taxon>
        <taxon>Actinomycetes</taxon>
        <taxon>Propionibacteriales</taxon>
        <taxon>Nocardioidaceae</taxon>
        <taxon>Aeromicrobium</taxon>
    </lineage>
</organism>
<dbReference type="OrthoDB" id="3176554at2"/>
<dbReference type="GO" id="GO:0003700">
    <property type="term" value="F:DNA-binding transcription factor activity"/>
    <property type="evidence" value="ECO:0007669"/>
    <property type="project" value="InterPro"/>
</dbReference>
<dbReference type="FunFam" id="1.10.10.10:FF:000001">
    <property type="entry name" value="LysR family transcriptional regulator"/>
    <property type="match status" value="1"/>
</dbReference>
<keyword evidence="3" id="KW-0238">DNA-binding</keyword>
<reference evidence="6" key="1">
    <citation type="submission" date="2019-09" db="EMBL/GenBank/DDBJ databases">
        <authorList>
            <person name="Li J."/>
        </authorList>
    </citation>
    <scope>NUCLEOTIDE SEQUENCE [LARGE SCALE GENOMIC DNA]</scope>
    <source>
        <strain evidence="6">JCM 14732</strain>
    </source>
</reference>
<protein>
    <submittedName>
        <fullName evidence="6">LysR family transcriptional regulator</fullName>
    </submittedName>
</protein>
<dbReference type="Proteomes" id="UP000380867">
    <property type="component" value="Unassembled WGS sequence"/>
</dbReference>
<keyword evidence="2" id="KW-0805">Transcription regulation</keyword>
<dbReference type="PROSITE" id="PS50931">
    <property type="entry name" value="HTH_LYSR"/>
    <property type="match status" value="1"/>
</dbReference>
<dbReference type="Gene3D" id="1.10.10.10">
    <property type="entry name" value="Winged helix-like DNA-binding domain superfamily/Winged helix DNA-binding domain"/>
    <property type="match status" value="1"/>
</dbReference>
<accession>A0A5M4FKS0</accession>
<evidence type="ECO:0000256" key="3">
    <source>
        <dbReference type="ARBA" id="ARBA00023125"/>
    </source>
</evidence>
<evidence type="ECO:0000256" key="1">
    <source>
        <dbReference type="ARBA" id="ARBA00009437"/>
    </source>
</evidence>
<proteinExistence type="inferred from homology"/>
<name>A0A5M4FKS0_9ACTN</name>
<keyword evidence="4" id="KW-0804">Transcription</keyword>